<dbReference type="AlphaFoldDB" id="A0A147F253"/>
<evidence type="ECO:0000313" key="2">
    <source>
        <dbReference type="Proteomes" id="UP000072189"/>
    </source>
</evidence>
<comment type="caution">
    <text evidence="1">The sequence shown here is derived from an EMBL/GenBank/DDBJ whole genome shotgun (WGS) entry which is preliminary data.</text>
</comment>
<accession>A0A147F253</accession>
<gene>
    <name evidence="1" type="ORF">RSA3_18265</name>
</gene>
<dbReference type="RefSeq" id="WP_058615316.1">
    <property type="nucleotide sequence ID" value="NZ_LDRV01000182.1"/>
</dbReference>
<reference evidence="1 2" key="1">
    <citation type="journal article" date="2016" name="Front. Microbiol.">
        <title>Genomic Resource of Rice Seed Associated Bacteria.</title>
        <authorList>
            <person name="Midha S."/>
            <person name="Bansal K."/>
            <person name="Sharma S."/>
            <person name="Kumar N."/>
            <person name="Patil P.P."/>
            <person name="Chaudhry V."/>
            <person name="Patil P.B."/>
        </authorList>
    </citation>
    <scope>NUCLEOTIDE SEQUENCE [LARGE SCALE GENOMIC DNA]</scope>
    <source>
        <strain evidence="1 2">RSA3</strain>
    </source>
</reference>
<dbReference type="PATRIC" id="fig|2033.7.peg.1114"/>
<protein>
    <submittedName>
        <fullName evidence="1">Biopolymer transporter Tol</fullName>
    </submittedName>
</protein>
<evidence type="ECO:0000313" key="1">
    <source>
        <dbReference type="EMBL" id="KTS03589.1"/>
    </source>
</evidence>
<dbReference type="EMBL" id="LDRV01000182">
    <property type="protein sequence ID" value="KTS03589.1"/>
    <property type="molecule type" value="Genomic_DNA"/>
</dbReference>
<proteinExistence type="predicted"/>
<organism evidence="1 2">
    <name type="scientific">Microbacterium testaceum</name>
    <name type="common">Aureobacterium testaceum</name>
    <name type="synonym">Brevibacterium testaceum</name>
    <dbReference type="NCBI Taxonomy" id="2033"/>
    <lineage>
        <taxon>Bacteria</taxon>
        <taxon>Bacillati</taxon>
        <taxon>Actinomycetota</taxon>
        <taxon>Actinomycetes</taxon>
        <taxon>Micrococcales</taxon>
        <taxon>Microbacteriaceae</taxon>
        <taxon>Microbacterium</taxon>
    </lineage>
</organism>
<dbReference type="Proteomes" id="UP000072189">
    <property type="component" value="Unassembled WGS sequence"/>
</dbReference>
<sequence length="112" mass="12519">MDDSTDDERWLVIDGRRWRRTDPALPADLADRLRSHLGRARSAVRTTKRAGDADGTAQARRRVGLAKAGLGERGPRWWEDDVVARIERARAAIEELDRLAPPRADLGPDVNA</sequence>
<name>A0A147F253_MICTE</name>